<feature type="compositionally biased region" description="Pro residues" evidence="2">
    <location>
        <begin position="1183"/>
        <end position="1200"/>
    </location>
</feature>
<evidence type="ECO:0000256" key="1">
    <source>
        <dbReference type="SAM" id="Coils"/>
    </source>
</evidence>
<feature type="region of interest" description="Disordered" evidence="2">
    <location>
        <begin position="365"/>
        <end position="385"/>
    </location>
</feature>
<dbReference type="PANTHER" id="PTHR24216:SF65">
    <property type="entry name" value="PAXILLIN-LIKE PROTEIN 1"/>
    <property type="match status" value="1"/>
</dbReference>
<feature type="compositionally biased region" description="Pro residues" evidence="2">
    <location>
        <begin position="1137"/>
        <end position="1146"/>
    </location>
</feature>
<keyword evidence="1" id="KW-0175">Coiled coil</keyword>
<evidence type="ECO:0000256" key="2">
    <source>
        <dbReference type="SAM" id="MobiDB-lite"/>
    </source>
</evidence>
<dbReference type="Pfam" id="PF02373">
    <property type="entry name" value="JmjC"/>
    <property type="match status" value="1"/>
</dbReference>
<feature type="compositionally biased region" description="Polar residues" evidence="2">
    <location>
        <begin position="1028"/>
        <end position="1037"/>
    </location>
</feature>
<feature type="coiled-coil region" evidence="1">
    <location>
        <begin position="1296"/>
        <end position="1421"/>
    </location>
</feature>
<feature type="region of interest" description="Disordered" evidence="2">
    <location>
        <begin position="763"/>
        <end position="785"/>
    </location>
</feature>
<feature type="compositionally biased region" description="Polar residues" evidence="2">
    <location>
        <begin position="1519"/>
        <end position="1539"/>
    </location>
</feature>
<reference evidence="4" key="1">
    <citation type="submission" date="2019-10" db="EMBL/GenBank/DDBJ databases">
        <authorList>
            <person name="Nor Muhammad N."/>
        </authorList>
    </citation>
    <scope>NUCLEOTIDE SEQUENCE</scope>
</reference>
<dbReference type="SMART" id="SM00558">
    <property type="entry name" value="JmjC"/>
    <property type="match status" value="1"/>
</dbReference>
<gene>
    <name evidence="4" type="primary">A4ZGP3</name>
</gene>
<feature type="region of interest" description="Disordered" evidence="2">
    <location>
        <begin position="393"/>
        <end position="412"/>
    </location>
</feature>
<feature type="region of interest" description="Disordered" evidence="2">
    <location>
        <begin position="719"/>
        <end position="749"/>
    </location>
</feature>
<dbReference type="PROSITE" id="PS51184">
    <property type="entry name" value="JMJC"/>
    <property type="match status" value="1"/>
</dbReference>
<feature type="region of interest" description="Disordered" evidence="2">
    <location>
        <begin position="815"/>
        <end position="834"/>
    </location>
</feature>
<name>A0A5K1K0V5_9APHY</name>
<evidence type="ECO:0000313" key="4">
    <source>
        <dbReference type="EMBL" id="VWO98625.1"/>
    </source>
</evidence>
<feature type="compositionally biased region" description="Polar residues" evidence="2">
    <location>
        <begin position="819"/>
        <end position="828"/>
    </location>
</feature>
<dbReference type="SUPFAM" id="SSF51197">
    <property type="entry name" value="Clavaminate synthase-like"/>
    <property type="match status" value="1"/>
</dbReference>
<protein>
    <submittedName>
        <fullName evidence="4">Major facilitator superfamily transporter</fullName>
    </submittedName>
</protein>
<feature type="compositionally biased region" description="Polar residues" evidence="2">
    <location>
        <begin position="1650"/>
        <end position="1660"/>
    </location>
</feature>
<feature type="region of interest" description="Disordered" evidence="2">
    <location>
        <begin position="18"/>
        <end position="63"/>
    </location>
</feature>
<feature type="region of interest" description="Disordered" evidence="2">
    <location>
        <begin position="1626"/>
        <end position="1660"/>
    </location>
</feature>
<proteinExistence type="predicted"/>
<feature type="compositionally biased region" description="Low complexity" evidence="2">
    <location>
        <begin position="731"/>
        <end position="740"/>
    </location>
</feature>
<dbReference type="PANTHER" id="PTHR24216">
    <property type="entry name" value="PAXILLIN-RELATED"/>
    <property type="match status" value="1"/>
</dbReference>
<sequence length="1790" mass="195567">MERKRMELALLGSIEPFPVRGTAAPSRSQTLPPIPPTPEFLNKKNSSNADTRTQDIPVAGPSSVPLDEPANIVLKESPLARPSLPPPFILPPPSRPPVVTSASSRISCEGWSIPGLCREYSNFHEVHRVKASTVFEDLSRIMEKYETVGNPLIIEGWHEHPGWRPDLLNLDWLLAEVGDKEMHIRDVHNRRDFSSNLPTFVDMCRKQPVYQEPGGDTYTAAHKDICSSSGHNLMCFSENGGSAFWFMTESKDASKAAEYFQKALGQELDWEVHVTTLEELGKAPFDVYVAEQKVGDLVLVPPRSVHQVVNHGGLAMKTSWSRMTLRGLKTALHSELPVYRRVCRPEQYRIKTVLYRTMLHHTESLQSSVTSRATSNDTNNGLVSTNTLDLEYSSDTSDSGYELPSTPPPRPTIEQRVDTLRSLVGLFDEVLLEEYAACHDSLPRVLGSDRSGWSVTTETSMRRKVVLVPPSNPRDPTERQQAGACNFACDFCGADIFQSFFECRACAGLLGQSTQPGDGFLVCPGCYVEGRSCECDEMEPVQCRPLDALITARNRAAEVLRQVAPTSNVKGPSELHESHLNEHKDIRLFEAACAYRDLKLKRYADSDRQCRAMKSDIHMTTPSTCLRCPVCKVYKCFLHFLRADTHVAEAILAFSKNEHDLHIAHRENNIRHKHSPLKLYDVHGSRLKTRLTIAARSFPRCKPWHAKMRVGFYDTEFALESEPDEEPSPTPSCSDSKSSPRPTPPQLDLGATSLRLLDEGEVSPLTSLDSDSPERPATATLCPEGSDRMLGETEELICSVDKADVRLGVFGDHLESNQHRSPSVSPTATAVDATSEVEVSEIVTQLDLPRTRKARRNKAYVEISRPKLPKRTASSSSSDLEWVDEPQPKKSRSTYQRAGEMAPRPARGRSETRPEPGATRPSASRKSKARDASEDGLVEASYGTELALALSKAGAVETPIFTQPERPSGPLPRRPTVLKRIVSPHSGRGSSPTCSDLVNPTTQPPPTPVSSEPSSLMNAPPPLPRVKQPTSKNSSKPTPLRSDKLPAALANADVGVSTLKRKRGNPPGVPHDQMDANMASRRREPQSRSPRKKARVAQRLDPEVIVIEDEPVAMTLSRCRSPAPVLRTTSLSGSSCPLPPLPPPHQPEPRDPTPPTIVAAPSHAGSSGQRSVEHQADPHPSDSAPPPVINPAPPSVPPTVPHFTPEPAAGSGIASSSALTPALLSNQAYPPPALGVQPGTSHVNLGQPLAVLSNCALSPESNPTPAHATSLQPMETNDLKAMSSVLGLASTVFASVAALNEQCQQVMQRYDSVQQRLDNLDVRKPSVALRQPSVDELLARVEKMEEAFKLSEVKKDKELAAEREENRQLREQLEREHDEREKITKAYDDDRQQRHHMAVRVRELEGELKACKASLADYVRKDALPAAIEAAVSSSMLPLRTSVEDMVVKAVEKQGALRAATSLPAEQRPADPPPYLSQNGPPGDVRLPPDVSRQAPQPHSGQPPWHGDTNGMYGPLQHRNMSGQPPRAQNGQQFGGNHQYTHDQRRGGYQRGRNHGIRVLTIIGMNPIALSGLASARVVKETLILAMPQYGMVVSMKNPSVMISLDRIPLPVVGVSMCGTGAILFDDSPRDVDKPGPSTSRDTIEDYTSEKSPQSRSDIQESSFTQKAAIQWTTQPALLTVNHHLDVPVLVPLRVAVPRHAIVLGLLAGLPLHVCPGPDVALQTPTGLIIALLAGLHLVPVRSLITAIVNLGLVITLASSATRRLAMVLPADDLTLTFEAALPVSSALLP</sequence>
<dbReference type="Gene3D" id="2.60.120.650">
    <property type="entry name" value="Cupin"/>
    <property type="match status" value="1"/>
</dbReference>
<feature type="compositionally biased region" description="Polar residues" evidence="2">
    <location>
        <begin position="988"/>
        <end position="999"/>
    </location>
</feature>
<organism evidence="4">
    <name type="scientific">Ganoderma boninense</name>
    <dbReference type="NCBI Taxonomy" id="34458"/>
    <lineage>
        <taxon>Eukaryota</taxon>
        <taxon>Fungi</taxon>
        <taxon>Dikarya</taxon>
        <taxon>Basidiomycota</taxon>
        <taxon>Agaricomycotina</taxon>
        <taxon>Agaricomycetes</taxon>
        <taxon>Polyporales</taxon>
        <taxon>Polyporaceae</taxon>
        <taxon>Ganoderma</taxon>
    </lineage>
</organism>
<evidence type="ECO:0000259" key="3">
    <source>
        <dbReference type="PROSITE" id="PS51184"/>
    </source>
</evidence>
<dbReference type="InterPro" id="IPR003347">
    <property type="entry name" value="JmjC_dom"/>
</dbReference>
<feature type="compositionally biased region" description="Basic and acidic residues" evidence="2">
    <location>
        <begin position="1171"/>
        <end position="1180"/>
    </location>
</feature>
<dbReference type="EMBL" id="LR727068">
    <property type="protein sequence ID" value="VWO98625.1"/>
    <property type="molecule type" value="Genomic_DNA"/>
</dbReference>
<feature type="region of interest" description="Disordered" evidence="2">
    <location>
        <begin position="1125"/>
        <end position="1214"/>
    </location>
</feature>
<feature type="domain" description="JmjC" evidence="3">
    <location>
        <begin position="163"/>
        <end position="339"/>
    </location>
</feature>
<feature type="region of interest" description="Disordered" evidence="2">
    <location>
        <begin position="959"/>
        <end position="1099"/>
    </location>
</feature>
<accession>A0A5K1K0V5</accession>
<feature type="region of interest" description="Disordered" evidence="2">
    <location>
        <begin position="1459"/>
        <end position="1549"/>
    </location>
</feature>
<feature type="region of interest" description="Disordered" evidence="2">
    <location>
        <begin position="853"/>
        <end position="937"/>
    </location>
</feature>